<dbReference type="Proteomes" id="UP000308652">
    <property type="component" value="Unassembled WGS sequence"/>
</dbReference>
<keyword evidence="3" id="KW-1185">Reference proteome</keyword>
<dbReference type="AlphaFoldDB" id="A0A5C3LIG3"/>
<reference evidence="2 3" key="1">
    <citation type="journal article" date="2019" name="Nat. Ecol. Evol.">
        <title>Megaphylogeny resolves global patterns of mushroom evolution.</title>
        <authorList>
            <person name="Varga T."/>
            <person name="Krizsan K."/>
            <person name="Foldi C."/>
            <person name="Dima B."/>
            <person name="Sanchez-Garcia M."/>
            <person name="Sanchez-Ramirez S."/>
            <person name="Szollosi G.J."/>
            <person name="Szarkandi J.G."/>
            <person name="Papp V."/>
            <person name="Albert L."/>
            <person name="Andreopoulos W."/>
            <person name="Angelini C."/>
            <person name="Antonin V."/>
            <person name="Barry K.W."/>
            <person name="Bougher N.L."/>
            <person name="Buchanan P."/>
            <person name="Buyck B."/>
            <person name="Bense V."/>
            <person name="Catcheside P."/>
            <person name="Chovatia M."/>
            <person name="Cooper J."/>
            <person name="Damon W."/>
            <person name="Desjardin D."/>
            <person name="Finy P."/>
            <person name="Geml J."/>
            <person name="Haridas S."/>
            <person name="Hughes K."/>
            <person name="Justo A."/>
            <person name="Karasinski D."/>
            <person name="Kautmanova I."/>
            <person name="Kiss B."/>
            <person name="Kocsube S."/>
            <person name="Kotiranta H."/>
            <person name="LaButti K.M."/>
            <person name="Lechner B.E."/>
            <person name="Liimatainen K."/>
            <person name="Lipzen A."/>
            <person name="Lukacs Z."/>
            <person name="Mihaltcheva S."/>
            <person name="Morgado L.N."/>
            <person name="Niskanen T."/>
            <person name="Noordeloos M.E."/>
            <person name="Ohm R.A."/>
            <person name="Ortiz-Santana B."/>
            <person name="Ovrebo C."/>
            <person name="Racz N."/>
            <person name="Riley R."/>
            <person name="Savchenko A."/>
            <person name="Shiryaev A."/>
            <person name="Soop K."/>
            <person name="Spirin V."/>
            <person name="Szebenyi C."/>
            <person name="Tomsovsky M."/>
            <person name="Tulloss R.E."/>
            <person name="Uehling J."/>
            <person name="Grigoriev I.V."/>
            <person name="Vagvolgyi C."/>
            <person name="Papp T."/>
            <person name="Martin F.M."/>
            <person name="Miettinen O."/>
            <person name="Hibbett D.S."/>
            <person name="Nagy L.G."/>
        </authorList>
    </citation>
    <scope>NUCLEOTIDE SEQUENCE [LARGE SCALE GENOMIC DNA]</scope>
    <source>
        <strain evidence="2 3">CBS 166.37</strain>
    </source>
</reference>
<dbReference type="STRING" id="68775.A0A5C3LIG3"/>
<gene>
    <name evidence="2" type="ORF">BDQ12DRAFT_670986</name>
</gene>
<organism evidence="2 3">
    <name type="scientific">Crucibulum laeve</name>
    <dbReference type="NCBI Taxonomy" id="68775"/>
    <lineage>
        <taxon>Eukaryota</taxon>
        <taxon>Fungi</taxon>
        <taxon>Dikarya</taxon>
        <taxon>Basidiomycota</taxon>
        <taxon>Agaricomycotina</taxon>
        <taxon>Agaricomycetes</taxon>
        <taxon>Agaricomycetidae</taxon>
        <taxon>Agaricales</taxon>
        <taxon>Agaricineae</taxon>
        <taxon>Nidulariaceae</taxon>
        <taxon>Crucibulum</taxon>
    </lineage>
</organism>
<dbReference type="EMBL" id="ML213670">
    <property type="protein sequence ID" value="TFK32580.1"/>
    <property type="molecule type" value="Genomic_DNA"/>
</dbReference>
<sequence>MAALVSLDGSKLFASLNVLQMKFMNEARVVSVTNFLPGSIRGNPLGGPSSRKLVHDPSISWSAFVCTSAFNSAQDSNITGIVIDDSISFDPPQKKVLFESTTLTLDLHSVFETYNGYTQNLPVINLETLGLSENEHQGSASQVLLELTEGQSASLSPAGESITIQHTQGRARKTQVELVGSAHAKLIFSSDTRHLPRVKALDDPFLTKVLSLTWSGESDECKNRPPPTPVKRPDGPHEKPRPYRNLYFLRSHVKKFEAKHHIPENVSKQLDQAVDDLESKKITPVQVLLKAREILHDYLKNNKAGKHSLQRDVEVGSGLSEDDEFEAMLEE</sequence>
<protein>
    <submittedName>
        <fullName evidence="2">Uncharacterized protein</fullName>
    </submittedName>
</protein>
<feature type="region of interest" description="Disordered" evidence="1">
    <location>
        <begin position="216"/>
        <end position="242"/>
    </location>
</feature>
<evidence type="ECO:0000256" key="1">
    <source>
        <dbReference type="SAM" id="MobiDB-lite"/>
    </source>
</evidence>
<proteinExistence type="predicted"/>
<evidence type="ECO:0000313" key="3">
    <source>
        <dbReference type="Proteomes" id="UP000308652"/>
    </source>
</evidence>
<name>A0A5C3LIG3_9AGAR</name>
<feature type="compositionally biased region" description="Basic and acidic residues" evidence="1">
    <location>
        <begin position="231"/>
        <end position="241"/>
    </location>
</feature>
<accession>A0A5C3LIG3</accession>
<evidence type="ECO:0000313" key="2">
    <source>
        <dbReference type="EMBL" id="TFK32580.1"/>
    </source>
</evidence>